<keyword evidence="2" id="KW-1185">Reference proteome</keyword>
<name>J4DAG6_THEOR</name>
<dbReference type="AlphaFoldDB" id="J4DAG6"/>
<protein>
    <submittedName>
        <fullName evidence="1">Uncharacterized protein</fullName>
    </submittedName>
</protein>
<evidence type="ECO:0000313" key="2">
    <source>
        <dbReference type="Proteomes" id="UP000003786"/>
    </source>
</evidence>
<dbReference type="GeneID" id="20716415"/>
<reference evidence="1 2" key="1">
    <citation type="journal article" date="2012" name="MBio">
        <title>Comparative genome analysis of three eukaryotic parasites with differing abilities to transform leukocytes reveals key mediators of Theileria-induced leukocyte transformation.</title>
        <authorList>
            <person name="Hayashida K."/>
            <person name="Hara Y."/>
            <person name="Abe T."/>
            <person name="Yamasaki C."/>
            <person name="Toyoda A."/>
            <person name="Kosuge T."/>
            <person name="Suzuki Y."/>
            <person name="Sato Y."/>
            <person name="Kawashima S."/>
            <person name="Katayama T."/>
            <person name="Wakaguri H."/>
            <person name="Inoue N."/>
            <person name="Homma K."/>
            <person name="Tada-Umezaki M."/>
            <person name="Yagi Y."/>
            <person name="Fujii Y."/>
            <person name="Habara T."/>
            <person name="Kanehisa M."/>
            <person name="Watanabe H."/>
            <person name="Ito K."/>
            <person name="Gojobori T."/>
            <person name="Sugawara H."/>
            <person name="Imanishi T."/>
            <person name="Weir W."/>
            <person name="Gardner M."/>
            <person name="Pain A."/>
            <person name="Shiels B."/>
            <person name="Hattori M."/>
            <person name="Nene V."/>
            <person name="Sugimoto C."/>
        </authorList>
    </citation>
    <scope>NUCLEOTIDE SEQUENCE [LARGE SCALE GENOMIC DNA]</scope>
    <source>
        <strain evidence="1 2">Shintoku</strain>
    </source>
</reference>
<organism evidence="1 2">
    <name type="scientific">Theileria orientalis strain Shintoku</name>
    <dbReference type="NCBI Taxonomy" id="869250"/>
    <lineage>
        <taxon>Eukaryota</taxon>
        <taxon>Sar</taxon>
        <taxon>Alveolata</taxon>
        <taxon>Apicomplexa</taxon>
        <taxon>Aconoidasida</taxon>
        <taxon>Piroplasmida</taxon>
        <taxon>Theileriidae</taxon>
        <taxon>Theileria</taxon>
    </lineage>
</organism>
<dbReference type="eggNOG" id="ENOG502T583">
    <property type="taxonomic scope" value="Eukaryota"/>
</dbReference>
<proteinExistence type="predicted"/>
<accession>J4DAG6</accession>
<dbReference type="KEGG" id="tot:TOT_040000349"/>
<sequence>MLRIPNASPSGLVTNFETKCSEYFHPRVLVYVLRNKAAYLARNSAILNTSFKSPVLTRGDGFPGTNFQICSAENPKANEDLNKYRSPEPFQKLEDDLTQLSWSLISCIDYVQPQSVATIMLSLTKLNYFNEQLFSKMLDSFTFESAKPKSVSLILYSLSKCARASELIHTSFFGKIEGFLEMSLFHSSTHDLTTYLISTAKLRDNLMRALEHDGTLDTLCNVYNLILNHTVSLIGSEAKALEKEESNPGENKPTPCSFNVFELSNILESFYIMKHYSHPDHELVLDQLQLKLPYSVNCKLHRVLDGNHMYLRSVNLSKIVLMKPLDISDILYVMELLNINPKNPAIRKLDRTNLIRSNKKFCEAILVDLTDKLGLLNIYELSRLTKVVNRLRLWTEDEFLKSYTNSFMAIFKSYKGGIGSLIGYLVNCLFGKAIRYRYTVTANASSILGQVVIRNCRLIDMEVLLPIIVYYNRRYESSINREYYQSHINKRRKTEFMRNLNEISDLCGQMCDTLHDYVSDKHPSNKIEDLLNFTSKLRTNRSLHRMKYNYKFSSQ</sequence>
<dbReference type="VEuPathDB" id="PiroplasmaDB:TOT_040000349"/>
<evidence type="ECO:0000313" key="1">
    <source>
        <dbReference type="EMBL" id="BAM41970.1"/>
    </source>
</evidence>
<dbReference type="OrthoDB" id="364926at2759"/>
<dbReference type="EMBL" id="AP011949">
    <property type="protein sequence ID" value="BAM41970.1"/>
    <property type="molecule type" value="Genomic_DNA"/>
</dbReference>
<dbReference type="RefSeq" id="XP_009692271.1">
    <property type="nucleotide sequence ID" value="XM_009693976.1"/>
</dbReference>
<gene>
    <name evidence="1" type="ORF">TOT_040000349</name>
</gene>
<dbReference type="Proteomes" id="UP000003786">
    <property type="component" value="Chromosome 4"/>
</dbReference>
<dbReference type="OMA" id="CYFLRRY"/>